<organism evidence="2 3">
    <name type="scientific">Rhizosaccharibacter radicis</name>
    <dbReference type="NCBI Taxonomy" id="2782605"/>
    <lineage>
        <taxon>Bacteria</taxon>
        <taxon>Pseudomonadati</taxon>
        <taxon>Pseudomonadota</taxon>
        <taxon>Alphaproteobacteria</taxon>
        <taxon>Acetobacterales</taxon>
        <taxon>Acetobacteraceae</taxon>
        <taxon>Rhizosaccharibacter</taxon>
    </lineage>
</organism>
<dbReference type="Gene3D" id="1.10.10.410">
    <property type="match status" value="1"/>
</dbReference>
<sequence length="157" mass="16384">MSQTQPLRQRFTDGLKSSMKAGDSARTSTIRMIIAKMKELDIAARPRGVEQVGDDDLVGMLRGMVKSRAEASALYIQGGRGELAAKEDAEIVVIEEFLPTPMDAAALEAAVDTAIAATGAASVKDMGKVMGALKAAHGAALDLGRANGLVKEKLSNG</sequence>
<dbReference type="InterPro" id="IPR003789">
    <property type="entry name" value="Asn/Gln_tRNA_amidoTrase-B-like"/>
</dbReference>
<dbReference type="PANTHER" id="PTHR28055:SF1">
    <property type="entry name" value="ALTERED INHERITANCE OF MITOCHONDRIA PROTEIN 41, MITOCHONDRIAL"/>
    <property type="match status" value="1"/>
</dbReference>
<evidence type="ECO:0000313" key="3">
    <source>
        <dbReference type="Proteomes" id="UP001524547"/>
    </source>
</evidence>
<dbReference type="Pfam" id="PF09424">
    <property type="entry name" value="YqeY"/>
    <property type="match status" value="1"/>
</dbReference>
<evidence type="ECO:0000313" key="2">
    <source>
        <dbReference type="EMBL" id="MCQ8241005.1"/>
    </source>
</evidence>
<gene>
    <name evidence="2" type="ORF">NFI88_09165</name>
</gene>
<comment type="caution">
    <text evidence="2">The sequence shown here is derived from an EMBL/GenBank/DDBJ whole genome shotgun (WGS) entry which is preliminary data.</text>
</comment>
<dbReference type="SUPFAM" id="SSF89095">
    <property type="entry name" value="GatB/YqeY motif"/>
    <property type="match status" value="1"/>
</dbReference>
<keyword evidence="3" id="KW-1185">Reference proteome</keyword>
<dbReference type="InterPro" id="IPR019004">
    <property type="entry name" value="YqeY/Aim41"/>
</dbReference>
<proteinExistence type="predicted"/>
<accession>A0ABT1W054</accession>
<dbReference type="Gene3D" id="1.10.1510.10">
    <property type="entry name" value="Uncharacterised protein YqeY/AIM41 PF09424, N-terminal domain"/>
    <property type="match status" value="1"/>
</dbReference>
<dbReference type="PANTHER" id="PTHR28055">
    <property type="entry name" value="ALTERED INHERITANCE OF MITOCHONDRIA PROTEIN 41, MITOCHONDRIAL"/>
    <property type="match status" value="1"/>
</dbReference>
<dbReference type="RefSeq" id="WP_422919752.1">
    <property type="nucleotide sequence ID" value="NZ_JAMZEJ010000005.1"/>
</dbReference>
<dbReference type="InterPro" id="IPR042184">
    <property type="entry name" value="YqeY/Aim41_N"/>
</dbReference>
<protein>
    <submittedName>
        <fullName evidence="2">GatB/YqeY domain-containing protein</fullName>
    </submittedName>
</protein>
<name>A0ABT1W054_9PROT</name>
<dbReference type="Proteomes" id="UP001524547">
    <property type="component" value="Unassembled WGS sequence"/>
</dbReference>
<feature type="region of interest" description="Disordered" evidence="1">
    <location>
        <begin position="1"/>
        <end position="23"/>
    </location>
</feature>
<reference evidence="2 3" key="1">
    <citation type="submission" date="2022-06" db="EMBL/GenBank/DDBJ databases">
        <title>Rhizosaccharibacter gen. nov. sp. nov. KSS12, endophytic bacteria isolated from sugarcane.</title>
        <authorList>
            <person name="Pitiwittayakul N."/>
        </authorList>
    </citation>
    <scope>NUCLEOTIDE SEQUENCE [LARGE SCALE GENOMIC DNA]</scope>
    <source>
        <strain evidence="2 3">KSS12</strain>
    </source>
</reference>
<dbReference type="InterPro" id="IPR023168">
    <property type="entry name" value="GatB_Yqey_C_2"/>
</dbReference>
<evidence type="ECO:0000256" key="1">
    <source>
        <dbReference type="SAM" id="MobiDB-lite"/>
    </source>
</evidence>
<dbReference type="EMBL" id="JAMZEJ010000005">
    <property type="protein sequence ID" value="MCQ8241005.1"/>
    <property type="molecule type" value="Genomic_DNA"/>
</dbReference>